<gene>
    <name evidence="2" type="ORF">PGLA1383_LOCUS19812</name>
</gene>
<sequence>MNKMADAELTRRESQGSVSINSPSELLERLNNEEQRRRDAETLAAEREGQLRHLRQQLSGEETELQYREQQQEDKGSVSINSPSELLERLNNEEQRRRDAETLAAEREGQLRHLRQQLSGEETELQYREQQQEDKVREMRRQKSEALMQVAAKEAQVAELQRQVADKLSQRQAAQKQLADKEHLVKDLKEQPSDRLFKQQAAQTQAIEIQREVCNLQQQLAVELSKRQAVQYQIIDKDRVICELQASLAEYLTGVSSPYHRHRVLQAESERDGSLIVPPHPDTIVELSPVQGARSMSSDGYGSLSIPTGVGHPWQEQRPPVHVCHHGSLARPWPLEQHPQCAPGIVTGIVTAAASAGAVGALPAVQVLQTGSGGVPPYKGCEAAPRTMMRSSTWSWGGGSAASSLGLPSGSSATWADVQSRDCSGNPASYQSHATVSILAACSNWIPQL</sequence>
<name>A0A813EK68_POLGL</name>
<dbReference type="AlphaFoldDB" id="A0A813EK68"/>
<keyword evidence="3" id="KW-1185">Reference proteome</keyword>
<dbReference type="EMBL" id="CAJNNV010013249">
    <property type="protein sequence ID" value="CAE8601520.1"/>
    <property type="molecule type" value="Genomic_DNA"/>
</dbReference>
<feature type="region of interest" description="Disordered" evidence="1">
    <location>
        <begin position="1"/>
        <end position="139"/>
    </location>
</feature>
<protein>
    <submittedName>
        <fullName evidence="2">Uncharacterized protein</fullName>
    </submittedName>
</protein>
<evidence type="ECO:0000256" key="1">
    <source>
        <dbReference type="SAM" id="MobiDB-lite"/>
    </source>
</evidence>
<organism evidence="2 3">
    <name type="scientific">Polarella glacialis</name>
    <name type="common">Dinoflagellate</name>
    <dbReference type="NCBI Taxonomy" id="89957"/>
    <lineage>
        <taxon>Eukaryota</taxon>
        <taxon>Sar</taxon>
        <taxon>Alveolata</taxon>
        <taxon>Dinophyceae</taxon>
        <taxon>Suessiales</taxon>
        <taxon>Suessiaceae</taxon>
        <taxon>Polarella</taxon>
    </lineage>
</organism>
<reference evidence="2" key="1">
    <citation type="submission" date="2021-02" db="EMBL/GenBank/DDBJ databases">
        <authorList>
            <person name="Dougan E. K."/>
            <person name="Rhodes N."/>
            <person name="Thang M."/>
            <person name="Chan C."/>
        </authorList>
    </citation>
    <scope>NUCLEOTIDE SEQUENCE</scope>
</reference>
<feature type="compositionally biased region" description="Basic and acidic residues" evidence="1">
    <location>
        <begin position="86"/>
        <end position="111"/>
    </location>
</feature>
<evidence type="ECO:0000313" key="2">
    <source>
        <dbReference type="EMBL" id="CAE8601520.1"/>
    </source>
</evidence>
<evidence type="ECO:0000313" key="3">
    <source>
        <dbReference type="Proteomes" id="UP000654075"/>
    </source>
</evidence>
<feature type="compositionally biased region" description="Basic and acidic residues" evidence="1">
    <location>
        <begin position="1"/>
        <end position="14"/>
    </location>
</feature>
<feature type="compositionally biased region" description="Basic and acidic residues" evidence="1">
    <location>
        <begin position="65"/>
        <end position="76"/>
    </location>
</feature>
<dbReference type="OrthoDB" id="422923at2759"/>
<accession>A0A813EK68</accession>
<proteinExistence type="predicted"/>
<feature type="compositionally biased region" description="Polar residues" evidence="1">
    <location>
        <begin position="15"/>
        <end position="24"/>
    </location>
</feature>
<feature type="compositionally biased region" description="Basic and acidic residues" evidence="1">
    <location>
        <begin position="125"/>
        <end position="139"/>
    </location>
</feature>
<dbReference type="Proteomes" id="UP000654075">
    <property type="component" value="Unassembled WGS sequence"/>
</dbReference>
<comment type="caution">
    <text evidence="2">The sequence shown here is derived from an EMBL/GenBank/DDBJ whole genome shotgun (WGS) entry which is preliminary data.</text>
</comment>
<feature type="compositionally biased region" description="Basic and acidic residues" evidence="1">
    <location>
        <begin position="26"/>
        <end position="51"/>
    </location>
</feature>